<dbReference type="SUPFAM" id="SSF56112">
    <property type="entry name" value="Protein kinase-like (PK-like)"/>
    <property type="match status" value="1"/>
</dbReference>
<dbReference type="InterPro" id="IPR011009">
    <property type="entry name" value="Kinase-like_dom_sf"/>
</dbReference>
<accession>A0A1I1KLU8</accession>
<reference evidence="2 3" key="1">
    <citation type="submission" date="2016-10" db="EMBL/GenBank/DDBJ databases">
        <authorList>
            <person name="de Groot N.N."/>
        </authorList>
    </citation>
    <scope>NUCLEOTIDE SEQUENCE [LARGE SCALE GENOMIC DNA]</scope>
    <source>
        <strain evidence="2 3">CGMCC 4.5739</strain>
    </source>
</reference>
<dbReference type="AlphaFoldDB" id="A0A1I1KLU8"/>
<name>A0A1I1KLU8_9ACTN</name>
<evidence type="ECO:0000259" key="1">
    <source>
        <dbReference type="Pfam" id="PF01636"/>
    </source>
</evidence>
<feature type="domain" description="Aminoglycoside phosphotransferase" evidence="1">
    <location>
        <begin position="32"/>
        <end position="217"/>
    </location>
</feature>
<dbReference type="Pfam" id="PF01636">
    <property type="entry name" value="APH"/>
    <property type="match status" value="1"/>
</dbReference>
<evidence type="ECO:0000313" key="3">
    <source>
        <dbReference type="Proteomes" id="UP000199207"/>
    </source>
</evidence>
<dbReference type="OrthoDB" id="115252at2"/>
<dbReference type="InterPro" id="IPR002575">
    <property type="entry name" value="Aminoglycoside_PTrfase"/>
</dbReference>
<keyword evidence="2" id="KW-0808">Transferase</keyword>
<dbReference type="RefSeq" id="WP_093838535.1">
    <property type="nucleotide sequence ID" value="NZ_FOLM01000004.1"/>
</dbReference>
<protein>
    <submittedName>
        <fullName evidence="2">Phosphotransferase enzyme family protein</fullName>
    </submittedName>
</protein>
<dbReference type="Proteomes" id="UP000199207">
    <property type="component" value="Unassembled WGS sequence"/>
</dbReference>
<gene>
    <name evidence="2" type="ORF">SAMN05421773_104281</name>
</gene>
<organism evidence="2 3">
    <name type="scientific">Streptomyces aidingensis</name>
    <dbReference type="NCBI Taxonomy" id="910347"/>
    <lineage>
        <taxon>Bacteria</taxon>
        <taxon>Bacillati</taxon>
        <taxon>Actinomycetota</taxon>
        <taxon>Actinomycetes</taxon>
        <taxon>Kitasatosporales</taxon>
        <taxon>Streptomycetaceae</taxon>
        <taxon>Streptomyces</taxon>
    </lineage>
</organism>
<dbReference type="EMBL" id="FOLM01000004">
    <property type="protein sequence ID" value="SFC61555.1"/>
    <property type="molecule type" value="Genomic_DNA"/>
</dbReference>
<dbReference type="GO" id="GO:0016740">
    <property type="term" value="F:transferase activity"/>
    <property type="evidence" value="ECO:0007669"/>
    <property type="project" value="UniProtKB-KW"/>
</dbReference>
<evidence type="ECO:0000313" key="2">
    <source>
        <dbReference type="EMBL" id="SFC61555.1"/>
    </source>
</evidence>
<keyword evidence="3" id="KW-1185">Reference proteome</keyword>
<dbReference type="STRING" id="910347.SAMN05421773_104281"/>
<dbReference type="Gene3D" id="3.90.1200.10">
    <property type="match status" value="1"/>
</dbReference>
<sequence>MKQERAAARLACGAEKYGPFGPAAVKPLSVTRRTLDGTALLKVYRGIEPLGRRDREVAALGMARRMGLRTPAVHGTGEDGEAAWAVTDIVPGAPCSVDTTRDMEIFIELAAAVGAALHGSVAGLVPGAGWQATGPASHTHRDFLLEQLSVSCRRQPWWEELASMLAPLDDDSTVYLHGDIKPEHLLVDGKAVHVVDWEASARGPAACDHADTMFHLVRDLAYAGVGPQRMPLDLIGQVPVAGPVIAWRVVRWLDRRRQGDIGLLTQRDLRSLAETSTPAEAAHALARLITALRADGVPR</sequence>
<proteinExistence type="predicted"/>